<dbReference type="AlphaFoldDB" id="A0A3L6EIK3"/>
<organism evidence="1">
    <name type="scientific">Zea mays</name>
    <name type="common">Maize</name>
    <dbReference type="NCBI Taxonomy" id="4577"/>
    <lineage>
        <taxon>Eukaryota</taxon>
        <taxon>Viridiplantae</taxon>
        <taxon>Streptophyta</taxon>
        <taxon>Embryophyta</taxon>
        <taxon>Tracheophyta</taxon>
        <taxon>Spermatophyta</taxon>
        <taxon>Magnoliopsida</taxon>
        <taxon>Liliopsida</taxon>
        <taxon>Poales</taxon>
        <taxon>Poaceae</taxon>
        <taxon>PACMAD clade</taxon>
        <taxon>Panicoideae</taxon>
        <taxon>Andropogonodae</taxon>
        <taxon>Andropogoneae</taxon>
        <taxon>Tripsacinae</taxon>
        <taxon>Zea</taxon>
    </lineage>
</organism>
<comment type="caution">
    <text evidence="1">The sequence shown here is derived from an EMBL/GenBank/DDBJ whole genome shotgun (WGS) entry which is preliminary data.</text>
</comment>
<protein>
    <submittedName>
        <fullName evidence="1">Uncharacterized protein</fullName>
    </submittedName>
</protein>
<evidence type="ECO:0000313" key="1">
    <source>
        <dbReference type="EMBL" id="PWZ20645.1"/>
    </source>
</evidence>
<reference evidence="1" key="1">
    <citation type="journal article" date="2018" name="Nat. Genet.">
        <title>Extensive intraspecific gene order and gene structural variations between Mo17 and other maize genomes.</title>
        <authorList>
            <person name="Sun S."/>
            <person name="Zhou Y."/>
            <person name="Chen J."/>
            <person name="Shi J."/>
            <person name="Zhao H."/>
            <person name="Zhao H."/>
            <person name="Song W."/>
            <person name="Zhang M."/>
            <person name="Cui Y."/>
            <person name="Dong X."/>
            <person name="Liu H."/>
            <person name="Ma X."/>
            <person name="Jiao Y."/>
            <person name="Wang B."/>
            <person name="Wei X."/>
            <person name="Stein J.C."/>
            <person name="Glaubitz J.C."/>
            <person name="Lu F."/>
            <person name="Yu G."/>
            <person name="Liang C."/>
            <person name="Fengler K."/>
            <person name="Li B."/>
            <person name="Rafalski A."/>
            <person name="Schnable P.S."/>
            <person name="Ware D.H."/>
            <person name="Buckler E.S."/>
            <person name="Lai J."/>
        </authorList>
    </citation>
    <scope>NUCLEOTIDE SEQUENCE [LARGE SCALE GENOMIC DNA]</scope>
    <source>
        <tissue evidence="1">Seedling</tissue>
    </source>
</reference>
<accession>A0A3L6EIK3</accession>
<dbReference type="Proteomes" id="UP000251960">
    <property type="component" value="Chromosome 5"/>
</dbReference>
<dbReference type="EMBL" id="NCVQ01000006">
    <property type="protein sequence ID" value="PWZ20645.1"/>
    <property type="molecule type" value="Genomic_DNA"/>
</dbReference>
<proteinExistence type="predicted"/>
<sequence length="32" mass="3555">MFSHSHSLFCLSHSPSRKAHCHPHSPVQPTSS</sequence>
<gene>
    <name evidence="1" type="ORF">Zm00014a_006259</name>
</gene>
<name>A0A3L6EIK3_MAIZE</name>